<feature type="transmembrane region" description="Helical" evidence="1">
    <location>
        <begin position="302"/>
        <end position="321"/>
    </location>
</feature>
<evidence type="ECO:0008006" key="3">
    <source>
        <dbReference type="Google" id="ProtNLM"/>
    </source>
</evidence>
<gene>
    <name evidence="2" type="ORF">BN1205_090720</name>
</gene>
<feature type="transmembrane region" description="Helical" evidence="1">
    <location>
        <begin position="237"/>
        <end position="258"/>
    </location>
</feature>
<organism evidence="2">
    <name type="scientific">Toxoplasma gondii (strain ATCC 50861 / VEG)</name>
    <dbReference type="NCBI Taxonomy" id="432359"/>
    <lineage>
        <taxon>Eukaryota</taxon>
        <taxon>Sar</taxon>
        <taxon>Alveolata</taxon>
        <taxon>Apicomplexa</taxon>
        <taxon>Conoidasida</taxon>
        <taxon>Coccidia</taxon>
        <taxon>Eucoccidiorida</taxon>
        <taxon>Eimeriorina</taxon>
        <taxon>Sarcocystidae</taxon>
        <taxon>Toxoplasma</taxon>
    </lineage>
</organism>
<accession>A0A0F7UTE8</accession>
<dbReference type="EMBL" id="LN714495">
    <property type="protein sequence ID" value="CEL73402.1"/>
    <property type="molecule type" value="Genomic_DNA"/>
</dbReference>
<keyword evidence="1" id="KW-1133">Transmembrane helix</keyword>
<dbReference type="AlphaFoldDB" id="A0A0F7UTE8"/>
<name>A0A0F7UTE8_TOXGV</name>
<evidence type="ECO:0000256" key="1">
    <source>
        <dbReference type="SAM" id="Phobius"/>
    </source>
</evidence>
<proteinExistence type="predicted"/>
<evidence type="ECO:0000313" key="2">
    <source>
        <dbReference type="EMBL" id="CEL73402.1"/>
    </source>
</evidence>
<keyword evidence="1" id="KW-0812">Transmembrane</keyword>
<sequence length="345" mass="38380">MRVVQNVGSTGVRRPFQIHSDITTTDFEECCLSESSRPQAHRVFDGADENRVARRRSGCAQDWTRKRRWSMQMATHCATMCAAAIAVSRVARLERSTLVNAPLASAFGILIAPYVKSTLPRTSLPRSVMARLPITPNYYLLILELGLLSYFANFATQDSSRPMLDSNATGLSLALRIMWSRLEDVRQNGKMPALHLDIAYLPKDFVFFYAGSQTFRYAVATVAVSYLAAVNSRKSRIVFVWVVFEHLTWIPSLLSYIYGASKSLTPLLPLLEQLFSASTSPAVFLGGNDIWTLLHSSMSEAVVQRLAFAGLQLLFAATWLMKTARLVSLLLKLGETGRSNRGDDS</sequence>
<keyword evidence="1" id="KW-0472">Membrane</keyword>
<feature type="transmembrane region" description="Helical" evidence="1">
    <location>
        <begin position="136"/>
        <end position="155"/>
    </location>
</feature>
<feature type="transmembrane region" description="Helical" evidence="1">
    <location>
        <begin position="206"/>
        <end position="230"/>
    </location>
</feature>
<protein>
    <recommendedName>
        <fullName evidence="3">Transmembrane protein</fullName>
    </recommendedName>
</protein>
<reference evidence="2" key="1">
    <citation type="journal article" date="2015" name="PLoS ONE">
        <title>Comprehensive Evaluation of Toxoplasma gondii VEG and Neospora caninum LIV Genomes with Tachyzoite Stage Transcriptome and Proteome Defines Novel Transcript Features.</title>
        <authorList>
            <person name="Ramaprasad A."/>
            <person name="Mourier T."/>
            <person name="Naeem R."/>
            <person name="Malas T.B."/>
            <person name="Moussa E."/>
            <person name="Panigrahi A."/>
            <person name="Vermont S.J."/>
            <person name="Otto T.D."/>
            <person name="Wastling J."/>
            <person name="Pain A."/>
        </authorList>
    </citation>
    <scope>NUCLEOTIDE SEQUENCE</scope>
    <source>
        <strain evidence="2">VEG</strain>
    </source>
</reference>